<evidence type="ECO:0000256" key="5">
    <source>
        <dbReference type="RuleBase" id="RU362057"/>
    </source>
</evidence>
<reference evidence="6" key="1">
    <citation type="submission" date="2023-07" db="EMBL/GenBank/DDBJ databases">
        <title>draft genome sequence of fig (Ficus carica).</title>
        <authorList>
            <person name="Takahashi T."/>
            <person name="Nishimura K."/>
        </authorList>
    </citation>
    <scope>NUCLEOTIDE SEQUENCE</scope>
</reference>
<dbReference type="SUPFAM" id="SSF53756">
    <property type="entry name" value="UDP-Glycosyltransferase/glycogen phosphorylase"/>
    <property type="match status" value="1"/>
</dbReference>
<accession>A0AA87ZK35</accession>
<dbReference type="PANTHER" id="PTHR11926">
    <property type="entry name" value="GLUCOSYL/GLUCURONOSYL TRANSFERASES"/>
    <property type="match status" value="1"/>
</dbReference>
<sequence length="460" mass="51006">MAEKGKSHCLVLCYPTQGHINPLLQFCKRLHHKGLHVTLVTTKFMHKNLHVTTAAAASAAIAVDTISDGYDDGGRQLAESTDAYFDRFWRVGPETLTQLIQKLSETGRPVDCIVYDSFLPWALDVAKELGLVGAAFLTQSCAVDGVYYHVHRGLLRVPVSESEISLPGCPPFEPSDLPSFVHDTVSYPAFIKMLVHQFSNVEKADWVLCNTYYELEEEVAKWMMTILPLRTIGPTIPSMYLDKRLEGDTQYGFSLFKPHSEACLKWLDSRRKGSVTYVSFGSIAAVEAEQIEELARGLKRSNCNFLWVVRTSEEHKLPKGFVDDTRSSDKGLVVSWCPQLEVLANDAVGCFVTHCGWNSTLEALSLGVPMVAIPQWSDQSTNAKYVVDVWKVGLKPPKDEKGIVSGEDVEICVKEIIEGERGKEMKMNAIKWSALAKKAVSEGGSSDQNIDEFIANLGSP</sequence>
<keyword evidence="2 4" id="KW-0328">Glycosyltransferase</keyword>
<evidence type="ECO:0000313" key="7">
    <source>
        <dbReference type="Proteomes" id="UP001187192"/>
    </source>
</evidence>
<keyword evidence="7" id="KW-1185">Reference proteome</keyword>
<dbReference type="GO" id="GO:0080043">
    <property type="term" value="F:quercetin 3-O-glucosyltransferase activity"/>
    <property type="evidence" value="ECO:0007669"/>
    <property type="project" value="TreeGrafter"/>
</dbReference>
<dbReference type="EMBL" id="BTGU01002247">
    <property type="protein sequence ID" value="GMN35902.1"/>
    <property type="molecule type" value="Genomic_DNA"/>
</dbReference>
<dbReference type="PANTHER" id="PTHR11926:SF1540">
    <property type="entry name" value="GLYCOSYLTRANSFERASE"/>
    <property type="match status" value="1"/>
</dbReference>
<dbReference type="InterPro" id="IPR002213">
    <property type="entry name" value="UDP_glucos_trans"/>
</dbReference>
<evidence type="ECO:0000256" key="4">
    <source>
        <dbReference type="RuleBase" id="RU003718"/>
    </source>
</evidence>
<keyword evidence="3 4" id="KW-0808">Transferase</keyword>
<evidence type="ECO:0000313" key="6">
    <source>
        <dbReference type="EMBL" id="GMN35902.1"/>
    </source>
</evidence>
<dbReference type="FunFam" id="3.40.50.2000:FF:000019">
    <property type="entry name" value="Glycosyltransferase"/>
    <property type="match status" value="1"/>
</dbReference>
<dbReference type="Proteomes" id="UP001187192">
    <property type="component" value="Unassembled WGS sequence"/>
</dbReference>
<dbReference type="AlphaFoldDB" id="A0AA87ZK35"/>
<dbReference type="EC" id="2.4.1.-" evidence="5"/>
<dbReference type="FunFam" id="3.40.50.2000:FF:000057">
    <property type="entry name" value="Glycosyltransferase"/>
    <property type="match status" value="1"/>
</dbReference>
<dbReference type="Gene3D" id="3.40.50.2000">
    <property type="entry name" value="Glycogen Phosphorylase B"/>
    <property type="match status" value="2"/>
</dbReference>
<dbReference type="PROSITE" id="PS00375">
    <property type="entry name" value="UDPGT"/>
    <property type="match status" value="1"/>
</dbReference>
<comment type="caution">
    <text evidence="6">The sequence shown here is derived from an EMBL/GenBank/DDBJ whole genome shotgun (WGS) entry which is preliminary data.</text>
</comment>
<organism evidence="6 7">
    <name type="scientific">Ficus carica</name>
    <name type="common">Common fig</name>
    <dbReference type="NCBI Taxonomy" id="3494"/>
    <lineage>
        <taxon>Eukaryota</taxon>
        <taxon>Viridiplantae</taxon>
        <taxon>Streptophyta</taxon>
        <taxon>Embryophyta</taxon>
        <taxon>Tracheophyta</taxon>
        <taxon>Spermatophyta</taxon>
        <taxon>Magnoliopsida</taxon>
        <taxon>eudicotyledons</taxon>
        <taxon>Gunneridae</taxon>
        <taxon>Pentapetalae</taxon>
        <taxon>rosids</taxon>
        <taxon>fabids</taxon>
        <taxon>Rosales</taxon>
        <taxon>Moraceae</taxon>
        <taxon>Ficeae</taxon>
        <taxon>Ficus</taxon>
    </lineage>
</organism>
<name>A0AA87ZK35_FICCA</name>
<comment type="similarity">
    <text evidence="1 4">Belongs to the UDP-glycosyltransferase family.</text>
</comment>
<dbReference type="Pfam" id="PF00201">
    <property type="entry name" value="UDPGT"/>
    <property type="match status" value="1"/>
</dbReference>
<dbReference type="GO" id="GO:0032787">
    <property type="term" value="P:monocarboxylic acid metabolic process"/>
    <property type="evidence" value="ECO:0007669"/>
    <property type="project" value="UniProtKB-ARBA"/>
</dbReference>
<protein>
    <recommendedName>
        <fullName evidence="5">Glycosyltransferase</fullName>
        <ecNumber evidence="5">2.4.1.-</ecNumber>
    </recommendedName>
</protein>
<evidence type="ECO:0000256" key="1">
    <source>
        <dbReference type="ARBA" id="ARBA00009995"/>
    </source>
</evidence>
<dbReference type="CDD" id="cd03784">
    <property type="entry name" value="GT1_Gtf-like"/>
    <property type="match status" value="1"/>
</dbReference>
<gene>
    <name evidence="6" type="ORF">TIFTF001_042312</name>
</gene>
<dbReference type="InterPro" id="IPR035595">
    <property type="entry name" value="UDP_glycos_trans_CS"/>
</dbReference>
<evidence type="ECO:0000256" key="2">
    <source>
        <dbReference type="ARBA" id="ARBA00022676"/>
    </source>
</evidence>
<dbReference type="GO" id="GO:0080044">
    <property type="term" value="F:quercetin 7-O-glucosyltransferase activity"/>
    <property type="evidence" value="ECO:0007669"/>
    <property type="project" value="TreeGrafter"/>
</dbReference>
<evidence type="ECO:0000256" key="3">
    <source>
        <dbReference type="ARBA" id="ARBA00022679"/>
    </source>
</evidence>
<proteinExistence type="inferred from homology"/>